<comment type="caution">
    <text evidence="1">The sequence shown here is derived from an EMBL/GenBank/DDBJ whole genome shotgun (WGS) entry which is preliminary data.</text>
</comment>
<organism evidence="1">
    <name type="scientific">marine sediment metagenome</name>
    <dbReference type="NCBI Taxonomy" id="412755"/>
    <lineage>
        <taxon>unclassified sequences</taxon>
        <taxon>metagenomes</taxon>
        <taxon>ecological metagenomes</taxon>
    </lineage>
</organism>
<dbReference type="EMBL" id="BARU01023320">
    <property type="protein sequence ID" value="GAH51769.1"/>
    <property type="molecule type" value="Genomic_DNA"/>
</dbReference>
<reference evidence="1" key="1">
    <citation type="journal article" date="2014" name="Front. Microbiol.">
        <title>High frequency of phylogenetically diverse reductive dehalogenase-homologous genes in deep subseafloor sedimentary metagenomes.</title>
        <authorList>
            <person name="Kawai M."/>
            <person name="Futagami T."/>
            <person name="Toyoda A."/>
            <person name="Takaki Y."/>
            <person name="Nishi S."/>
            <person name="Hori S."/>
            <person name="Arai W."/>
            <person name="Tsubouchi T."/>
            <person name="Morono Y."/>
            <person name="Uchiyama I."/>
            <person name="Ito T."/>
            <person name="Fujiyama A."/>
            <person name="Inagaki F."/>
            <person name="Takami H."/>
        </authorList>
    </citation>
    <scope>NUCLEOTIDE SEQUENCE</scope>
    <source>
        <strain evidence="1">Expedition CK06-06</strain>
    </source>
</reference>
<name>X1HD41_9ZZZZ</name>
<accession>X1HD41</accession>
<sequence length="53" mass="6289">ERIMDTETKIYNRSSELEILKREIAINLGGEKSEELRQMLEQLSVKYMVEKES</sequence>
<evidence type="ECO:0000313" key="1">
    <source>
        <dbReference type="EMBL" id="GAH51769.1"/>
    </source>
</evidence>
<proteinExistence type="predicted"/>
<protein>
    <submittedName>
        <fullName evidence="1">Uncharacterized protein</fullName>
    </submittedName>
</protein>
<feature type="non-terminal residue" evidence="1">
    <location>
        <position position="1"/>
    </location>
</feature>
<gene>
    <name evidence="1" type="ORF">S03H2_37865</name>
</gene>
<dbReference type="AlphaFoldDB" id="X1HD41"/>